<feature type="region of interest" description="Disordered" evidence="12">
    <location>
        <begin position="196"/>
        <end position="219"/>
    </location>
</feature>
<evidence type="ECO:0000256" key="4">
    <source>
        <dbReference type="ARBA" id="ARBA00022452"/>
    </source>
</evidence>
<evidence type="ECO:0000256" key="2">
    <source>
        <dbReference type="ARBA" id="ARBA00009810"/>
    </source>
</evidence>
<feature type="domain" description="TonB-dependent receptor plug" evidence="15">
    <location>
        <begin position="44"/>
        <end position="146"/>
    </location>
</feature>
<keyword evidence="4 10" id="KW-1134">Transmembrane beta strand</keyword>
<reference evidence="16 17" key="1">
    <citation type="submission" date="2018-04" db="EMBL/GenBank/DDBJ databases">
        <title>Denitrifier Microvirgula.</title>
        <authorList>
            <person name="Anderson E."/>
            <person name="Jang J."/>
            <person name="Ishii S."/>
        </authorList>
    </citation>
    <scope>NUCLEOTIDE SEQUENCE [LARGE SCALE GENOMIC DNA]</scope>
    <source>
        <strain evidence="16 17">BE2.4</strain>
    </source>
</reference>
<dbReference type="InterPro" id="IPR000531">
    <property type="entry name" value="Beta-barrel_TonB"/>
</dbReference>
<evidence type="ECO:0000313" key="17">
    <source>
        <dbReference type="Proteomes" id="UP000244173"/>
    </source>
</evidence>
<dbReference type="SUPFAM" id="SSF56935">
    <property type="entry name" value="Porins"/>
    <property type="match status" value="1"/>
</dbReference>
<dbReference type="InterPro" id="IPR036942">
    <property type="entry name" value="Beta-barrel_TonB_sf"/>
</dbReference>
<evidence type="ECO:0000259" key="14">
    <source>
        <dbReference type="Pfam" id="PF00593"/>
    </source>
</evidence>
<gene>
    <name evidence="16" type="ORF">DAI18_03885</name>
</gene>
<comment type="similarity">
    <text evidence="2 10 11">Belongs to the TonB-dependent receptor family.</text>
</comment>
<dbReference type="CDD" id="cd01347">
    <property type="entry name" value="ligand_gated_channel"/>
    <property type="match status" value="1"/>
</dbReference>
<dbReference type="InterPro" id="IPR012910">
    <property type="entry name" value="Plug_dom"/>
</dbReference>
<dbReference type="InterPro" id="IPR039426">
    <property type="entry name" value="TonB-dep_rcpt-like"/>
</dbReference>
<accession>A0A2S0P7E1</accession>
<evidence type="ECO:0000256" key="3">
    <source>
        <dbReference type="ARBA" id="ARBA00022448"/>
    </source>
</evidence>
<dbReference type="Gene3D" id="2.170.130.10">
    <property type="entry name" value="TonB-dependent receptor, plug domain"/>
    <property type="match status" value="1"/>
</dbReference>
<dbReference type="Pfam" id="PF00593">
    <property type="entry name" value="TonB_dep_Rec_b-barrel"/>
    <property type="match status" value="1"/>
</dbReference>
<evidence type="ECO:0000256" key="10">
    <source>
        <dbReference type="PROSITE-ProRule" id="PRU01360"/>
    </source>
</evidence>
<keyword evidence="13" id="KW-0732">Signal</keyword>
<keyword evidence="17" id="KW-1185">Reference proteome</keyword>
<dbReference type="GO" id="GO:0015344">
    <property type="term" value="F:siderophore uptake transmembrane transporter activity"/>
    <property type="evidence" value="ECO:0007669"/>
    <property type="project" value="TreeGrafter"/>
</dbReference>
<dbReference type="EMBL" id="CP028519">
    <property type="protein sequence ID" value="AVY93276.1"/>
    <property type="molecule type" value="Genomic_DNA"/>
</dbReference>
<dbReference type="Pfam" id="PF07715">
    <property type="entry name" value="Plug"/>
    <property type="match status" value="1"/>
</dbReference>
<evidence type="ECO:0000256" key="6">
    <source>
        <dbReference type="ARBA" id="ARBA00023077"/>
    </source>
</evidence>
<dbReference type="Gene3D" id="2.40.170.20">
    <property type="entry name" value="TonB-dependent receptor, beta-barrel domain"/>
    <property type="match status" value="1"/>
</dbReference>
<evidence type="ECO:0000256" key="13">
    <source>
        <dbReference type="SAM" id="SignalP"/>
    </source>
</evidence>
<keyword evidence="8 16" id="KW-0675">Receptor</keyword>
<dbReference type="PROSITE" id="PS52016">
    <property type="entry name" value="TONB_DEPENDENT_REC_3"/>
    <property type="match status" value="1"/>
</dbReference>
<keyword evidence="5 10" id="KW-0812">Transmembrane</keyword>
<keyword evidence="9 10" id="KW-0998">Cell outer membrane</keyword>
<sequence length="656" mass="71497">MFLRNQTILIGLAVSPAVFANSPEAGAATQLDEVVVTAAPTTAPLTVTLDPRATYQPAPAADGAGLLKAIPGFNVTRKGGSGGDPLFRGLGGGRLDIQADGTGLYGGCGGRMDPPTAYLNPETFDRVTLLKGPQTVKHGPVAFAGTVLFEREAPAFVEPGIEGQASLLIGRDGRVDSGLNFSAGSSQAYVRISTQTNDSDDYHDGNGNAVHSESKRRAGSLTIGITPTENTTLEASYDISRAEAAYADRGMDGSKFDRNAWNLKFEQRNLTSWLNKVGVQVFRSYVDHVMDNYTFRSTPKMKQAAMNPDRTVTGGRAYTQFAVGDGELDVGFDWQDDQHRSRMGMMGADYHDKPYAADMSLERRGVYGELSYPLATRTRLIAGLRRDRDEARDDKQLVNGTANPNYGVTQRNNLDSGFIRLEQRFTDPLTLYAGFGHAERGADYWERNARFNLKPETLNQLDVGALWQGESLSASLSLFAGRIDDYILVDYRAAKTTARNVDANRRGGEADVKWRFLPGWTLGGALAYVWAENDSEGRPLGQTPPLEGRVTLNYDNDRWSAGGLWRVVAAQDRVDIGTGNIIGRDLGTTPGFATLSINAGYKPLKNLQLTAGIDNLFDRTYAESVSKAGAMVAGYEQTSRVNEPGRTWWVKGQYRF</sequence>
<dbReference type="STRING" id="1122240.GCA_000620105_00518"/>
<feature type="chain" id="PRO_5015496303" evidence="13">
    <location>
        <begin position="21"/>
        <end position="656"/>
    </location>
</feature>
<dbReference type="InterPro" id="IPR037066">
    <property type="entry name" value="Plug_dom_sf"/>
</dbReference>
<feature type="domain" description="TonB-dependent receptor-like beta-barrel" evidence="14">
    <location>
        <begin position="197"/>
        <end position="616"/>
    </location>
</feature>
<keyword evidence="6 11" id="KW-0798">TonB box</keyword>
<comment type="subcellular location">
    <subcellularLocation>
        <location evidence="1 10">Cell outer membrane</location>
        <topology evidence="1 10">Multi-pass membrane protein</topology>
    </subcellularLocation>
</comment>
<keyword evidence="7 10" id="KW-0472">Membrane</keyword>
<evidence type="ECO:0000256" key="9">
    <source>
        <dbReference type="ARBA" id="ARBA00023237"/>
    </source>
</evidence>
<dbReference type="PANTHER" id="PTHR30069">
    <property type="entry name" value="TONB-DEPENDENT OUTER MEMBRANE RECEPTOR"/>
    <property type="match status" value="1"/>
</dbReference>
<evidence type="ECO:0000259" key="15">
    <source>
        <dbReference type="Pfam" id="PF07715"/>
    </source>
</evidence>
<evidence type="ECO:0000313" key="16">
    <source>
        <dbReference type="EMBL" id="AVY93276.1"/>
    </source>
</evidence>
<evidence type="ECO:0000256" key="7">
    <source>
        <dbReference type="ARBA" id="ARBA00023136"/>
    </source>
</evidence>
<dbReference type="PANTHER" id="PTHR30069:SF49">
    <property type="entry name" value="OUTER MEMBRANE PROTEIN C"/>
    <property type="match status" value="1"/>
</dbReference>
<dbReference type="Proteomes" id="UP000244173">
    <property type="component" value="Chromosome"/>
</dbReference>
<evidence type="ECO:0000256" key="8">
    <source>
        <dbReference type="ARBA" id="ARBA00023170"/>
    </source>
</evidence>
<proteinExistence type="inferred from homology"/>
<protein>
    <submittedName>
        <fullName evidence="16">TonB-dependent copper receptor</fullName>
    </submittedName>
</protein>
<evidence type="ECO:0000256" key="11">
    <source>
        <dbReference type="RuleBase" id="RU003357"/>
    </source>
</evidence>
<evidence type="ECO:0000256" key="5">
    <source>
        <dbReference type="ARBA" id="ARBA00022692"/>
    </source>
</evidence>
<name>A0A2S0P7E1_9NEIS</name>
<dbReference type="NCBIfam" id="TIGR01778">
    <property type="entry name" value="TonB-copper"/>
    <property type="match status" value="1"/>
</dbReference>
<dbReference type="GO" id="GO:0009279">
    <property type="term" value="C:cell outer membrane"/>
    <property type="evidence" value="ECO:0007669"/>
    <property type="project" value="UniProtKB-SubCell"/>
</dbReference>
<dbReference type="GO" id="GO:0044718">
    <property type="term" value="P:siderophore transmembrane transport"/>
    <property type="evidence" value="ECO:0007669"/>
    <property type="project" value="TreeGrafter"/>
</dbReference>
<evidence type="ECO:0000256" key="1">
    <source>
        <dbReference type="ARBA" id="ARBA00004571"/>
    </source>
</evidence>
<evidence type="ECO:0000256" key="12">
    <source>
        <dbReference type="SAM" id="MobiDB-lite"/>
    </source>
</evidence>
<dbReference type="KEGG" id="maer:DAI18_03885"/>
<dbReference type="InterPro" id="IPR010100">
    <property type="entry name" value="TonB-dep_Cu_rcpt"/>
</dbReference>
<feature type="signal peptide" evidence="13">
    <location>
        <begin position="1"/>
        <end position="20"/>
    </location>
</feature>
<dbReference type="AlphaFoldDB" id="A0A2S0P7E1"/>
<organism evidence="16 17">
    <name type="scientific">Microvirgula aerodenitrificans</name>
    <dbReference type="NCBI Taxonomy" id="57480"/>
    <lineage>
        <taxon>Bacteria</taxon>
        <taxon>Pseudomonadati</taxon>
        <taxon>Pseudomonadota</taxon>
        <taxon>Betaproteobacteria</taxon>
        <taxon>Neisseriales</taxon>
        <taxon>Aquaspirillaceae</taxon>
        <taxon>Microvirgula</taxon>
    </lineage>
</organism>
<keyword evidence="3 10" id="KW-0813">Transport</keyword>